<dbReference type="OMA" id="ATTMAWY"/>
<evidence type="ECO:0000256" key="9">
    <source>
        <dbReference type="ARBA" id="ARBA00023136"/>
    </source>
</evidence>
<proteinExistence type="inferred from homology"/>
<keyword evidence="8" id="KW-0496">Mitochondrion</keyword>
<reference evidence="13 14" key="1">
    <citation type="journal article" date="2008" name="Nature">
        <title>Genome analysis of the platypus reveals unique signatures of evolution.</title>
        <authorList>
            <person name="Warren W.C."/>
            <person name="Hillier L.W."/>
            <person name="Marshall Graves J.A."/>
            <person name="Birney E."/>
            <person name="Ponting C.P."/>
            <person name="Grutzner F."/>
            <person name="Belov K."/>
            <person name="Miller W."/>
            <person name="Clarke L."/>
            <person name="Chinwalla A.T."/>
            <person name="Yang S.P."/>
            <person name="Heger A."/>
            <person name="Locke D.P."/>
            <person name="Miethke P."/>
            <person name="Waters P.D."/>
            <person name="Veyrunes F."/>
            <person name="Fulton L."/>
            <person name="Fulton B."/>
            <person name="Graves T."/>
            <person name="Wallis J."/>
            <person name="Puente X.S."/>
            <person name="Lopez-Otin C."/>
            <person name="Ordonez G.R."/>
            <person name="Eichler E.E."/>
            <person name="Chen L."/>
            <person name="Cheng Z."/>
            <person name="Deakin J.E."/>
            <person name="Alsop A."/>
            <person name="Thompson K."/>
            <person name="Kirby P."/>
            <person name="Papenfuss A.T."/>
            <person name="Wakefield M.J."/>
            <person name="Olender T."/>
            <person name="Lancet D."/>
            <person name="Huttley G.A."/>
            <person name="Smit A.F."/>
            <person name="Pask A."/>
            <person name="Temple-Smith P."/>
            <person name="Batzer M.A."/>
            <person name="Walker J.A."/>
            <person name="Konkel M.K."/>
            <person name="Harris R.S."/>
            <person name="Whittington C.M."/>
            <person name="Wong E.S."/>
            <person name="Gemmell N.J."/>
            <person name="Buschiazzo E."/>
            <person name="Vargas Jentzsch I.M."/>
            <person name="Merkel A."/>
            <person name="Schmitz J."/>
            <person name="Zemann A."/>
            <person name="Churakov G."/>
            <person name="Kriegs J.O."/>
            <person name="Brosius J."/>
            <person name="Murchison E.P."/>
            <person name="Sachidanandam R."/>
            <person name="Smith C."/>
            <person name="Hannon G.J."/>
            <person name="Tsend-Ayush E."/>
            <person name="McMillan D."/>
            <person name="Attenborough R."/>
            <person name="Rens W."/>
            <person name="Ferguson-Smith M."/>
            <person name="Lefevre C.M."/>
            <person name="Sharp J.A."/>
            <person name="Nicholas K.R."/>
            <person name="Ray D.A."/>
            <person name="Kube M."/>
            <person name="Reinhardt R."/>
            <person name="Pringle T.H."/>
            <person name="Taylor J."/>
            <person name="Jones R.C."/>
            <person name="Nixon B."/>
            <person name="Dacheux J.L."/>
            <person name="Niwa H."/>
            <person name="Sekita Y."/>
            <person name="Huang X."/>
            <person name="Stark A."/>
            <person name="Kheradpour P."/>
            <person name="Kellis M."/>
            <person name="Flicek P."/>
            <person name="Chen Y."/>
            <person name="Webber C."/>
            <person name="Hardison R."/>
            <person name="Nelson J."/>
            <person name="Hallsworth-Pepin K."/>
            <person name="Delehaunty K."/>
            <person name="Markovic C."/>
            <person name="Minx P."/>
            <person name="Feng Y."/>
            <person name="Kremitzki C."/>
            <person name="Mitreva M."/>
            <person name="Glasscock J."/>
            <person name="Wylie T."/>
            <person name="Wohldmann P."/>
            <person name="Thiru P."/>
            <person name="Nhan M.N."/>
            <person name="Pohl C.S."/>
            <person name="Smith S.M."/>
            <person name="Hou S."/>
            <person name="Nefedov M."/>
            <person name="de Jong P.J."/>
            <person name="Renfree M.B."/>
            <person name="Mardis E.R."/>
            <person name="Wilson R.K."/>
        </authorList>
    </citation>
    <scope>NUCLEOTIDE SEQUENCE [LARGE SCALE GENOMIC DNA]</scope>
    <source>
        <strain evidence="13 14">Glennie</strain>
    </source>
</reference>
<dbReference type="Bgee" id="ENSOANG00000044048">
    <property type="expression patterns" value="Expressed in endometrium and 8 other cell types or tissues"/>
</dbReference>
<evidence type="ECO:0000256" key="11">
    <source>
        <dbReference type="ARBA" id="ARBA00029576"/>
    </source>
</evidence>
<evidence type="ECO:0000256" key="2">
    <source>
        <dbReference type="ARBA" id="ARBA00007524"/>
    </source>
</evidence>
<dbReference type="GO" id="GO:0031966">
    <property type="term" value="C:mitochondrial membrane"/>
    <property type="evidence" value="ECO:0007669"/>
    <property type="project" value="UniProtKB-SubCell"/>
</dbReference>
<keyword evidence="6 12" id="KW-1133">Transmembrane helix</keyword>
<dbReference type="Gene3D" id="1.20.1260.100">
    <property type="entry name" value="TspO/MBR protein"/>
    <property type="match status" value="1"/>
</dbReference>
<evidence type="ECO:0000256" key="10">
    <source>
        <dbReference type="ARBA" id="ARBA00023170"/>
    </source>
</evidence>
<accession>A0A6I8N5D2</accession>
<dbReference type="InterPro" id="IPR038330">
    <property type="entry name" value="TspO/MBR-related_sf"/>
</dbReference>
<reference evidence="13" key="2">
    <citation type="submission" date="2025-08" db="UniProtKB">
        <authorList>
            <consortium name="Ensembl"/>
        </authorList>
    </citation>
    <scope>IDENTIFICATION</scope>
    <source>
        <strain evidence="13">Glennie</strain>
    </source>
</reference>
<keyword evidence="10" id="KW-0675">Receptor</keyword>
<keyword evidence="7" id="KW-0445">Lipid transport</keyword>
<evidence type="ECO:0000313" key="14">
    <source>
        <dbReference type="Proteomes" id="UP000002279"/>
    </source>
</evidence>
<dbReference type="Proteomes" id="UP000002279">
    <property type="component" value="Chromosome 14"/>
</dbReference>
<dbReference type="PANTHER" id="PTHR10057:SF5">
    <property type="entry name" value="TRANSLOCATOR PROTEIN"/>
    <property type="match status" value="1"/>
</dbReference>
<feature type="transmembrane region" description="Helical" evidence="12">
    <location>
        <begin position="33"/>
        <end position="51"/>
    </location>
</feature>
<evidence type="ECO:0000256" key="8">
    <source>
        <dbReference type="ARBA" id="ARBA00023128"/>
    </source>
</evidence>
<evidence type="ECO:0000256" key="3">
    <source>
        <dbReference type="ARBA" id="ARBA00017151"/>
    </source>
</evidence>
<evidence type="ECO:0000256" key="4">
    <source>
        <dbReference type="ARBA" id="ARBA00022448"/>
    </source>
</evidence>
<dbReference type="Ensembl" id="ENSOANT00000052014.1">
    <property type="protein sequence ID" value="ENSOANP00000036183.1"/>
    <property type="gene ID" value="ENSOANG00000044048.1"/>
</dbReference>
<organism evidence="13 14">
    <name type="scientific">Ornithorhynchus anatinus</name>
    <name type="common">Duckbill platypus</name>
    <dbReference type="NCBI Taxonomy" id="9258"/>
    <lineage>
        <taxon>Eukaryota</taxon>
        <taxon>Metazoa</taxon>
        <taxon>Chordata</taxon>
        <taxon>Craniata</taxon>
        <taxon>Vertebrata</taxon>
        <taxon>Euteleostomi</taxon>
        <taxon>Mammalia</taxon>
        <taxon>Monotremata</taxon>
        <taxon>Ornithorhynchidae</taxon>
        <taxon>Ornithorhynchus</taxon>
    </lineage>
</organism>
<reference evidence="13" key="3">
    <citation type="submission" date="2025-09" db="UniProtKB">
        <authorList>
            <consortium name="Ensembl"/>
        </authorList>
    </citation>
    <scope>IDENTIFICATION</scope>
    <source>
        <strain evidence="13">Glennie</strain>
    </source>
</reference>
<dbReference type="GO" id="GO:0006869">
    <property type="term" value="P:lipid transport"/>
    <property type="evidence" value="ECO:0007669"/>
    <property type="project" value="UniProtKB-KW"/>
</dbReference>
<dbReference type="PANTHER" id="PTHR10057">
    <property type="entry name" value="PERIPHERAL-TYPE BENZODIAZEPINE RECEPTOR"/>
    <property type="match status" value="1"/>
</dbReference>
<keyword evidence="4" id="KW-0813">Transport</keyword>
<dbReference type="InParanoid" id="A0A6I8N5D2"/>
<keyword evidence="14" id="KW-1185">Reference proteome</keyword>
<dbReference type="InterPro" id="IPR004307">
    <property type="entry name" value="TspO_MBR"/>
</dbReference>
<evidence type="ECO:0000256" key="5">
    <source>
        <dbReference type="ARBA" id="ARBA00022692"/>
    </source>
</evidence>
<comment type="similarity">
    <text evidence="2">Belongs to the TspO/BZRP family.</text>
</comment>
<dbReference type="GeneTree" id="ENSGT00940000171383"/>
<dbReference type="Pfam" id="PF03073">
    <property type="entry name" value="TspO_MBR"/>
    <property type="match status" value="1"/>
</dbReference>
<evidence type="ECO:0000256" key="6">
    <source>
        <dbReference type="ARBA" id="ARBA00022989"/>
    </source>
</evidence>
<evidence type="ECO:0000256" key="1">
    <source>
        <dbReference type="ARBA" id="ARBA00004225"/>
    </source>
</evidence>
<comment type="subcellular location">
    <subcellularLocation>
        <location evidence="1">Mitochondrion membrane</location>
        <topology evidence="1">Multi-pass membrane protein</topology>
    </subcellularLocation>
</comment>
<name>A0A6I8N5D2_ORNAN</name>
<keyword evidence="9 12" id="KW-0472">Membrane</keyword>
<sequence>MGWALVDILAVGGMAVATTVSWQQVSRPAARLLYPYLAWLALATALNYRIWRDNPADRRRRRVPGR</sequence>
<keyword evidence="5 12" id="KW-0812">Transmembrane</keyword>
<evidence type="ECO:0000256" key="7">
    <source>
        <dbReference type="ARBA" id="ARBA00023055"/>
    </source>
</evidence>
<protein>
    <recommendedName>
        <fullName evidence="3">Translocator protein</fullName>
    </recommendedName>
    <alternativeName>
        <fullName evidence="11">Peripheral-type benzodiazepine receptor</fullName>
    </alternativeName>
</protein>
<dbReference type="AlphaFoldDB" id="A0A6I8N5D2"/>
<evidence type="ECO:0000313" key="13">
    <source>
        <dbReference type="Ensembl" id="ENSOANP00000036183.1"/>
    </source>
</evidence>
<evidence type="ECO:0000256" key="12">
    <source>
        <dbReference type="SAM" id="Phobius"/>
    </source>
</evidence>